<dbReference type="InterPro" id="IPR035093">
    <property type="entry name" value="RelE/ParE_toxin_dom_sf"/>
</dbReference>
<name>A0A560FAM8_9PROT</name>
<dbReference type="OrthoDB" id="8369899at2"/>
<proteinExistence type="inferred from homology"/>
<dbReference type="NCBIfam" id="TIGR02385">
    <property type="entry name" value="RelE_StbE"/>
    <property type="match status" value="1"/>
</dbReference>
<dbReference type="InterPro" id="IPR007712">
    <property type="entry name" value="RelE/ParE_toxin"/>
</dbReference>
<accession>A0A560FAM8</accession>
<comment type="caution">
    <text evidence="3">The sequence shown here is derived from an EMBL/GenBank/DDBJ whole genome shotgun (WGS) entry which is preliminary data.</text>
</comment>
<dbReference type="Pfam" id="PF05016">
    <property type="entry name" value="ParE_toxin"/>
    <property type="match status" value="1"/>
</dbReference>
<dbReference type="AlphaFoldDB" id="A0A560FAM8"/>
<gene>
    <name evidence="3" type="ORF">FBZ89_10947</name>
</gene>
<dbReference type="PANTHER" id="PTHR33755">
    <property type="entry name" value="TOXIN PARE1-RELATED"/>
    <property type="match status" value="1"/>
</dbReference>
<evidence type="ECO:0000256" key="1">
    <source>
        <dbReference type="ARBA" id="ARBA00006226"/>
    </source>
</evidence>
<dbReference type="Proteomes" id="UP000319859">
    <property type="component" value="Unassembled WGS sequence"/>
</dbReference>
<evidence type="ECO:0000313" key="4">
    <source>
        <dbReference type="Proteomes" id="UP000319859"/>
    </source>
</evidence>
<dbReference type="EMBL" id="VITN01000009">
    <property type="protein sequence ID" value="TWB18667.1"/>
    <property type="molecule type" value="Genomic_DNA"/>
</dbReference>
<keyword evidence="2" id="KW-1277">Toxin-antitoxin system</keyword>
<comment type="similarity">
    <text evidence="1">Belongs to the RelE toxin family.</text>
</comment>
<evidence type="ECO:0000256" key="2">
    <source>
        <dbReference type="ARBA" id="ARBA00022649"/>
    </source>
</evidence>
<protein>
    <submittedName>
        <fullName evidence="3">Toxin ParE1/3/4</fullName>
    </submittedName>
</protein>
<sequence length="107" mass="12051">MAKVVFSPLAKEDLRQIWSYIYTENPKAADDLIDAVFHFAEKFADFPKLGRDLGDVTAGLRSFPVAKSYVVLHRVTGRVVQILRLVHGQRDFDAIFDGFKDQGPPIS</sequence>
<organism evidence="3 4">
    <name type="scientific">Nitrospirillum amazonense</name>
    <dbReference type="NCBI Taxonomy" id="28077"/>
    <lineage>
        <taxon>Bacteria</taxon>
        <taxon>Pseudomonadati</taxon>
        <taxon>Pseudomonadota</taxon>
        <taxon>Alphaproteobacteria</taxon>
        <taxon>Rhodospirillales</taxon>
        <taxon>Azospirillaceae</taxon>
        <taxon>Nitrospirillum</taxon>
    </lineage>
</organism>
<dbReference type="RefSeq" id="WP_145750861.1">
    <property type="nucleotide sequence ID" value="NZ_VITN01000009.1"/>
</dbReference>
<reference evidence="3 4" key="1">
    <citation type="submission" date="2019-06" db="EMBL/GenBank/DDBJ databases">
        <title>Genomic Encyclopedia of Type Strains, Phase IV (KMG-V): Genome sequencing to study the core and pangenomes of soil and plant-associated prokaryotes.</title>
        <authorList>
            <person name="Whitman W."/>
        </authorList>
    </citation>
    <scope>NUCLEOTIDE SEQUENCE [LARGE SCALE GENOMIC DNA]</scope>
    <source>
        <strain evidence="3 4">BR 11880</strain>
    </source>
</reference>
<evidence type="ECO:0000313" key="3">
    <source>
        <dbReference type="EMBL" id="TWB18667.1"/>
    </source>
</evidence>
<dbReference type="InterPro" id="IPR051803">
    <property type="entry name" value="TA_system_RelE-like_toxin"/>
</dbReference>
<dbReference type="Gene3D" id="3.30.2310.20">
    <property type="entry name" value="RelE-like"/>
    <property type="match status" value="1"/>
</dbReference>